<dbReference type="SUPFAM" id="SSF52266">
    <property type="entry name" value="SGNH hydrolase"/>
    <property type="match status" value="1"/>
</dbReference>
<proteinExistence type="predicted"/>
<dbReference type="AlphaFoldDB" id="A0A2I1N9R5"/>
<comment type="caution">
    <text evidence="2">The sequence shown here is derived from an EMBL/GenBank/DDBJ whole genome shotgun (WGS) entry which is preliminary data.</text>
</comment>
<evidence type="ECO:0000256" key="1">
    <source>
        <dbReference type="SAM" id="Coils"/>
    </source>
</evidence>
<dbReference type="Gene3D" id="3.40.50.1110">
    <property type="entry name" value="SGNH hydrolase"/>
    <property type="match status" value="1"/>
</dbReference>
<accession>A0A2I1N9R5</accession>
<protein>
    <submittedName>
        <fullName evidence="2">Uncharacterized protein</fullName>
    </submittedName>
</protein>
<sequence length="331" mass="38932">MRAFVVLSSVFSLLFYLLLYPFCNYFEAKYQKFFFLDGTKIYNLSKEIFAKQEFIYNESKNKNFNKDIEDVLKKYDDELKFLKIKEKNQKILKENIAKVLEKKYRQDKIKKEENLKNLAKYINSKKVFFDENLSVILIGDSIMHGIGWGFSNKKVKVENIAKSSTGLVNKKFFNWQDKLSQALQNAPKNSIIIAHFGTNDGYSINHNGKRLKFGSSQWNEFYKSRVNEIYNISKKYDKNIFWLEIPCMKKSNFDKNMKIINKILKASAKENHAKFIEINKAICKNDEYLQSKIIGNKKRILRSDDGIHLSTFGAKVVVEFIIEEIEKNPFN</sequence>
<evidence type="ECO:0000313" key="3">
    <source>
        <dbReference type="Proteomes" id="UP000234639"/>
    </source>
</evidence>
<organism evidence="2 3">
    <name type="scientific">Campylobacter ureolyticus</name>
    <dbReference type="NCBI Taxonomy" id="827"/>
    <lineage>
        <taxon>Bacteria</taxon>
        <taxon>Pseudomonadati</taxon>
        <taxon>Campylobacterota</taxon>
        <taxon>Epsilonproteobacteria</taxon>
        <taxon>Campylobacterales</taxon>
        <taxon>Campylobacteraceae</taxon>
        <taxon>Campylobacter</taxon>
    </lineage>
</organism>
<evidence type="ECO:0000313" key="2">
    <source>
        <dbReference type="EMBL" id="PKZ29112.1"/>
    </source>
</evidence>
<keyword evidence="1" id="KW-0175">Coiled coil</keyword>
<dbReference type="Pfam" id="PF04311">
    <property type="entry name" value="DUF459"/>
    <property type="match status" value="1"/>
</dbReference>
<dbReference type="EMBL" id="PKHU01000004">
    <property type="protein sequence ID" value="PKZ29112.1"/>
    <property type="molecule type" value="Genomic_DNA"/>
</dbReference>
<feature type="coiled-coil region" evidence="1">
    <location>
        <begin position="65"/>
        <end position="102"/>
    </location>
</feature>
<gene>
    <name evidence="2" type="ORF">CYJ41_04550</name>
</gene>
<dbReference type="GO" id="GO:0016788">
    <property type="term" value="F:hydrolase activity, acting on ester bonds"/>
    <property type="evidence" value="ECO:0007669"/>
    <property type="project" value="UniProtKB-ARBA"/>
</dbReference>
<name>A0A2I1N9R5_9BACT</name>
<dbReference type="RefSeq" id="WP_101637179.1">
    <property type="nucleotide sequence ID" value="NZ_PKHU01000004.1"/>
</dbReference>
<dbReference type="Proteomes" id="UP000234639">
    <property type="component" value="Unassembled WGS sequence"/>
</dbReference>
<dbReference type="InterPro" id="IPR007407">
    <property type="entry name" value="DUF459"/>
</dbReference>
<dbReference type="InterPro" id="IPR036514">
    <property type="entry name" value="SGNH_hydro_sf"/>
</dbReference>
<reference evidence="2 3" key="1">
    <citation type="submission" date="2017-12" db="EMBL/GenBank/DDBJ databases">
        <title>Phylogenetic diversity of female urinary microbiome.</title>
        <authorList>
            <person name="Thomas-White K."/>
            <person name="Wolfe A.J."/>
        </authorList>
    </citation>
    <scope>NUCLEOTIDE SEQUENCE [LARGE SCALE GENOMIC DNA]</scope>
    <source>
        <strain evidence="2 3">UMB0112</strain>
    </source>
</reference>